<protein>
    <recommendedName>
        <fullName evidence="3">Flagellar protein FliT</fullName>
    </recommendedName>
</protein>
<organism evidence="1 2">
    <name type="scientific">Leifsonia williamsii</name>
    <dbReference type="NCBI Taxonomy" id="3035919"/>
    <lineage>
        <taxon>Bacteria</taxon>
        <taxon>Bacillati</taxon>
        <taxon>Actinomycetota</taxon>
        <taxon>Actinomycetes</taxon>
        <taxon>Micrococcales</taxon>
        <taxon>Microbacteriaceae</taxon>
        <taxon>Leifsonia</taxon>
    </lineage>
</organism>
<dbReference type="Proteomes" id="UP001174208">
    <property type="component" value="Unassembled WGS sequence"/>
</dbReference>
<evidence type="ECO:0008006" key="3">
    <source>
        <dbReference type="Google" id="ProtNLM"/>
    </source>
</evidence>
<evidence type="ECO:0000313" key="1">
    <source>
        <dbReference type="EMBL" id="MDN4613424.1"/>
    </source>
</evidence>
<proteinExistence type="predicted"/>
<evidence type="ECO:0000313" key="2">
    <source>
        <dbReference type="Proteomes" id="UP001174208"/>
    </source>
</evidence>
<reference evidence="1" key="1">
    <citation type="submission" date="2023-06" db="EMBL/GenBank/DDBJ databases">
        <title>MT1 and MT2 Draft Genomes of Novel Species.</title>
        <authorList>
            <person name="Venkateswaran K."/>
        </authorList>
    </citation>
    <scope>NUCLEOTIDE SEQUENCE</scope>
    <source>
        <strain evidence="1">F6_8S_P_1B</strain>
    </source>
</reference>
<gene>
    <name evidence="1" type="ORF">P5G50_03060</name>
</gene>
<name>A0ABT8KAQ3_9MICO</name>
<dbReference type="RefSeq" id="WP_301211638.1">
    <property type="nucleotide sequence ID" value="NZ_JAROCF010000001.1"/>
</dbReference>
<accession>A0ABT8KAQ3</accession>
<sequence length="107" mass="11509">MNAEEAVDPAVDPALAAWTDALERLEQVLREALAGGAFEPGVWTPPAGLGPLPVELRERATRLLDAQQHTLRHLADMRRSTARHLSAVRSVPRDASGPAPVYVDLVG</sequence>
<comment type="caution">
    <text evidence="1">The sequence shown here is derived from an EMBL/GenBank/DDBJ whole genome shotgun (WGS) entry which is preliminary data.</text>
</comment>
<keyword evidence="2" id="KW-1185">Reference proteome</keyword>
<dbReference type="EMBL" id="JAROCF010000001">
    <property type="protein sequence ID" value="MDN4613424.1"/>
    <property type="molecule type" value="Genomic_DNA"/>
</dbReference>